<dbReference type="AlphaFoldDB" id="A0AAE0N1C9"/>
<keyword evidence="2" id="KW-1185">Reference proteome</keyword>
<sequence length="301" mass="33617">MPCAPDDLNEWMPIPWSGATGRNGAEGGWMLSVHDEVRRIWKGDREGLPPVSAFRPRAVIIFRAIPSRRVFGFIHLTGWLGFPFLALPRESATHHRLVDRVCISCRILSMDFFTLHLSRLGSISSTITDQQQPKIIRTIQGNIHLHFARRAVAHLPCCPFSHTPQSPSQPHRQTKLAGPAPPLGAHCRLNAHDGVREAVVRAVRWFGASRSCLSVANPSATSCGCCLAFQNSSMALRSCFARSFMCVKESMRGREQERPRPSHIWEKVPLGETGEHKIHGGRGHYSKFQAHFEKCEIHATG</sequence>
<gene>
    <name evidence="1" type="ORF">B0H63DRAFT_92569</name>
</gene>
<name>A0AAE0N1C9_9PEZI</name>
<dbReference type="EMBL" id="JAULSW010000012">
    <property type="protein sequence ID" value="KAK3366553.1"/>
    <property type="molecule type" value="Genomic_DNA"/>
</dbReference>
<organism evidence="1 2">
    <name type="scientific">Podospora didyma</name>
    <dbReference type="NCBI Taxonomy" id="330526"/>
    <lineage>
        <taxon>Eukaryota</taxon>
        <taxon>Fungi</taxon>
        <taxon>Dikarya</taxon>
        <taxon>Ascomycota</taxon>
        <taxon>Pezizomycotina</taxon>
        <taxon>Sordariomycetes</taxon>
        <taxon>Sordariomycetidae</taxon>
        <taxon>Sordariales</taxon>
        <taxon>Podosporaceae</taxon>
        <taxon>Podospora</taxon>
    </lineage>
</organism>
<reference evidence="1" key="2">
    <citation type="submission" date="2023-06" db="EMBL/GenBank/DDBJ databases">
        <authorList>
            <consortium name="Lawrence Berkeley National Laboratory"/>
            <person name="Haridas S."/>
            <person name="Hensen N."/>
            <person name="Bonometti L."/>
            <person name="Westerberg I."/>
            <person name="Brannstrom I.O."/>
            <person name="Guillou S."/>
            <person name="Cros-Aarteil S."/>
            <person name="Calhoun S."/>
            <person name="Kuo A."/>
            <person name="Mondo S."/>
            <person name="Pangilinan J."/>
            <person name="Riley R."/>
            <person name="LaButti K."/>
            <person name="Andreopoulos B."/>
            <person name="Lipzen A."/>
            <person name="Chen C."/>
            <person name="Yanf M."/>
            <person name="Daum C."/>
            <person name="Ng V."/>
            <person name="Clum A."/>
            <person name="Steindorff A."/>
            <person name="Ohm R."/>
            <person name="Martin F."/>
            <person name="Silar P."/>
            <person name="Natvig D."/>
            <person name="Lalanne C."/>
            <person name="Gautier V."/>
            <person name="Ament-velasquez S.L."/>
            <person name="Kruys A."/>
            <person name="Hutchinson M.I."/>
            <person name="Powell A.J."/>
            <person name="Barry K."/>
            <person name="Miller A.N."/>
            <person name="Grigoriev I.V."/>
            <person name="Debuchy R."/>
            <person name="Gladieux P."/>
            <person name="Thoren M.H."/>
            <person name="Johannesson H."/>
        </authorList>
    </citation>
    <scope>NUCLEOTIDE SEQUENCE</scope>
    <source>
        <strain evidence="1">CBS 232.78</strain>
    </source>
</reference>
<evidence type="ECO:0000313" key="1">
    <source>
        <dbReference type="EMBL" id="KAK3366553.1"/>
    </source>
</evidence>
<proteinExistence type="predicted"/>
<accession>A0AAE0N1C9</accession>
<reference evidence="1" key="1">
    <citation type="journal article" date="2023" name="Mol. Phylogenet. Evol.">
        <title>Genome-scale phylogeny and comparative genomics of the fungal order Sordariales.</title>
        <authorList>
            <person name="Hensen N."/>
            <person name="Bonometti L."/>
            <person name="Westerberg I."/>
            <person name="Brannstrom I.O."/>
            <person name="Guillou S."/>
            <person name="Cros-Aarteil S."/>
            <person name="Calhoun S."/>
            <person name="Haridas S."/>
            <person name="Kuo A."/>
            <person name="Mondo S."/>
            <person name="Pangilinan J."/>
            <person name="Riley R."/>
            <person name="LaButti K."/>
            <person name="Andreopoulos B."/>
            <person name="Lipzen A."/>
            <person name="Chen C."/>
            <person name="Yan M."/>
            <person name="Daum C."/>
            <person name="Ng V."/>
            <person name="Clum A."/>
            <person name="Steindorff A."/>
            <person name="Ohm R.A."/>
            <person name="Martin F."/>
            <person name="Silar P."/>
            <person name="Natvig D.O."/>
            <person name="Lalanne C."/>
            <person name="Gautier V."/>
            <person name="Ament-Velasquez S.L."/>
            <person name="Kruys A."/>
            <person name="Hutchinson M.I."/>
            <person name="Powell A.J."/>
            <person name="Barry K."/>
            <person name="Miller A.N."/>
            <person name="Grigoriev I.V."/>
            <person name="Debuchy R."/>
            <person name="Gladieux P."/>
            <person name="Hiltunen Thoren M."/>
            <person name="Johannesson H."/>
        </authorList>
    </citation>
    <scope>NUCLEOTIDE SEQUENCE</scope>
    <source>
        <strain evidence="1">CBS 232.78</strain>
    </source>
</reference>
<protein>
    <submittedName>
        <fullName evidence="1">Uncharacterized protein</fullName>
    </submittedName>
</protein>
<dbReference type="Proteomes" id="UP001285441">
    <property type="component" value="Unassembled WGS sequence"/>
</dbReference>
<comment type="caution">
    <text evidence="1">The sequence shown here is derived from an EMBL/GenBank/DDBJ whole genome shotgun (WGS) entry which is preliminary data.</text>
</comment>
<evidence type="ECO:0000313" key="2">
    <source>
        <dbReference type="Proteomes" id="UP001285441"/>
    </source>
</evidence>